<gene>
    <name evidence="1" type="ORF">XELAEV_18028312mg</name>
</gene>
<name>A0A974CZH1_XENLA</name>
<feature type="non-terminal residue" evidence="1">
    <location>
        <position position="209"/>
    </location>
</feature>
<protein>
    <submittedName>
        <fullName evidence="1">Uncharacterized protein</fullName>
    </submittedName>
</protein>
<proteinExistence type="predicted"/>
<sequence length="209" mass="24111">DNSKIFKILIRNLDKFEILIQETIEKSTEAVKLTGGDIDSWVGTFCKELGGHIKISQSDFKSLQYQNITDVDFLQKAVTMALETGTQSLKEEFVDFCMTNFRTQPHEILFEQFNACWHQCPFCKAVCTNTIAGHDGDHSVPFHRPQALAWWTFSGTDQFVTDICTTQVGSDKHFRLPDNRFLYKNYRSAGPPYQDWSITPDNSEQCYWK</sequence>
<feature type="non-terminal residue" evidence="1">
    <location>
        <position position="1"/>
    </location>
</feature>
<evidence type="ECO:0000313" key="2">
    <source>
        <dbReference type="Proteomes" id="UP000694892"/>
    </source>
</evidence>
<dbReference type="PANTHER" id="PTHR22796:SF6">
    <property type="entry name" value="INTERFERON-INDUCED VERY LARGE GTPASE 1-RELATED"/>
    <property type="match status" value="1"/>
</dbReference>
<organism evidence="1 2">
    <name type="scientific">Xenopus laevis</name>
    <name type="common">African clawed frog</name>
    <dbReference type="NCBI Taxonomy" id="8355"/>
    <lineage>
        <taxon>Eukaryota</taxon>
        <taxon>Metazoa</taxon>
        <taxon>Chordata</taxon>
        <taxon>Craniata</taxon>
        <taxon>Vertebrata</taxon>
        <taxon>Euteleostomi</taxon>
        <taxon>Amphibia</taxon>
        <taxon>Batrachia</taxon>
        <taxon>Anura</taxon>
        <taxon>Pipoidea</taxon>
        <taxon>Pipidae</taxon>
        <taxon>Xenopodinae</taxon>
        <taxon>Xenopus</taxon>
        <taxon>Xenopus</taxon>
    </lineage>
</organism>
<dbReference type="Proteomes" id="UP000694892">
    <property type="component" value="Chromosome 5L"/>
</dbReference>
<accession>A0A974CZH1</accession>
<dbReference type="EMBL" id="CM004474">
    <property type="protein sequence ID" value="OCT81492.1"/>
    <property type="molecule type" value="Genomic_DNA"/>
</dbReference>
<dbReference type="PANTHER" id="PTHR22796">
    <property type="entry name" value="URG4-RELATED"/>
    <property type="match status" value="1"/>
</dbReference>
<reference evidence="2" key="1">
    <citation type="journal article" date="2016" name="Nature">
        <title>Genome evolution in the allotetraploid frog Xenopus laevis.</title>
        <authorList>
            <person name="Session A.M."/>
            <person name="Uno Y."/>
            <person name="Kwon T."/>
            <person name="Chapman J.A."/>
            <person name="Toyoda A."/>
            <person name="Takahashi S."/>
            <person name="Fukui A."/>
            <person name="Hikosaka A."/>
            <person name="Suzuki A."/>
            <person name="Kondo M."/>
            <person name="van Heeringen S.J."/>
            <person name="Quigley I."/>
            <person name="Heinz S."/>
            <person name="Ogino H."/>
            <person name="Ochi H."/>
            <person name="Hellsten U."/>
            <person name="Lyons J.B."/>
            <person name="Simakov O."/>
            <person name="Putnam N."/>
            <person name="Stites J."/>
            <person name="Kuroki Y."/>
            <person name="Tanaka T."/>
            <person name="Michiue T."/>
            <person name="Watanabe M."/>
            <person name="Bogdanovic O."/>
            <person name="Lister R."/>
            <person name="Georgiou G."/>
            <person name="Paranjpe S.S."/>
            <person name="van Kruijsbergen I."/>
            <person name="Shu S."/>
            <person name="Carlson J."/>
            <person name="Kinoshita T."/>
            <person name="Ohta Y."/>
            <person name="Mawaribuchi S."/>
            <person name="Jenkins J."/>
            <person name="Grimwood J."/>
            <person name="Schmutz J."/>
            <person name="Mitros T."/>
            <person name="Mozaffari S.V."/>
            <person name="Suzuki Y."/>
            <person name="Haramoto Y."/>
            <person name="Yamamoto T.S."/>
            <person name="Takagi C."/>
            <person name="Heald R."/>
            <person name="Miller K."/>
            <person name="Haudenschild C."/>
            <person name="Kitzman J."/>
            <person name="Nakayama T."/>
            <person name="Izutsu Y."/>
            <person name="Robert J."/>
            <person name="Fortriede J."/>
            <person name="Burns K."/>
            <person name="Lotay V."/>
            <person name="Karimi K."/>
            <person name="Yasuoka Y."/>
            <person name="Dichmann D.S."/>
            <person name="Flajnik M.F."/>
            <person name="Houston D.W."/>
            <person name="Shendure J."/>
            <person name="DuPasquier L."/>
            <person name="Vize P.D."/>
            <person name="Zorn A.M."/>
            <person name="Ito M."/>
            <person name="Marcotte E.M."/>
            <person name="Wallingford J.B."/>
            <person name="Ito Y."/>
            <person name="Asashima M."/>
            <person name="Ueno N."/>
            <person name="Matsuda Y."/>
            <person name="Veenstra G.J."/>
            <person name="Fujiyama A."/>
            <person name="Harland R.M."/>
            <person name="Taira M."/>
            <person name="Rokhsar D.S."/>
        </authorList>
    </citation>
    <scope>NUCLEOTIDE SEQUENCE [LARGE SCALE GENOMIC DNA]</scope>
    <source>
        <strain evidence="2">J</strain>
    </source>
</reference>
<dbReference type="AlphaFoldDB" id="A0A974CZH1"/>
<evidence type="ECO:0000313" key="1">
    <source>
        <dbReference type="EMBL" id="OCT81492.1"/>
    </source>
</evidence>